<protein>
    <submittedName>
        <fullName evidence="1">32824_t:CDS:1</fullName>
    </submittedName>
</protein>
<organism evidence="1 2">
    <name type="scientific">Racocetra persica</name>
    <dbReference type="NCBI Taxonomy" id="160502"/>
    <lineage>
        <taxon>Eukaryota</taxon>
        <taxon>Fungi</taxon>
        <taxon>Fungi incertae sedis</taxon>
        <taxon>Mucoromycota</taxon>
        <taxon>Glomeromycotina</taxon>
        <taxon>Glomeromycetes</taxon>
        <taxon>Diversisporales</taxon>
        <taxon>Gigasporaceae</taxon>
        <taxon>Racocetra</taxon>
    </lineage>
</organism>
<sequence>MYCVLTERKNREGAERRAIRRLSFMVDGSAFMEETIMISIAIFP</sequence>
<dbReference type="EMBL" id="CAJVQC010001348">
    <property type="protein sequence ID" value="CAG8492752.1"/>
    <property type="molecule type" value="Genomic_DNA"/>
</dbReference>
<comment type="caution">
    <text evidence="1">The sequence shown here is derived from an EMBL/GenBank/DDBJ whole genome shotgun (WGS) entry which is preliminary data.</text>
</comment>
<name>A0ACA9KTU0_9GLOM</name>
<keyword evidence="2" id="KW-1185">Reference proteome</keyword>
<evidence type="ECO:0000313" key="2">
    <source>
        <dbReference type="Proteomes" id="UP000789920"/>
    </source>
</evidence>
<evidence type="ECO:0000313" key="1">
    <source>
        <dbReference type="EMBL" id="CAG8492752.1"/>
    </source>
</evidence>
<gene>
    <name evidence="1" type="ORF">RPERSI_LOCUS1465</name>
</gene>
<reference evidence="1" key="1">
    <citation type="submission" date="2021-06" db="EMBL/GenBank/DDBJ databases">
        <authorList>
            <person name="Kallberg Y."/>
            <person name="Tangrot J."/>
            <person name="Rosling A."/>
        </authorList>
    </citation>
    <scope>NUCLEOTIDE SEQUENCE</scope>
    <source>
        <strain evidence="1">MA461A</strain>
    </source>
</reference>
<dbReference type="Proteomes" id="UP000789920">
    <property type="component" value="Unassembled WGS sequence"/>
</dbReference>
<proteinExistence type="predicted"/>
<accession>A0ACA9KTU0</accession>